<protein>
    <submittedName>
        <fullName evidence="2">Elongation factor Ts</fullName>
    </submittedName>
</protein>
<comment type="function">
    <text evidence="1">Associates with the EF-Tu.GDP complex and induces the exchange of GDP to GTP. It remains bound to the aminoacyl-tRNA.EF-Tu.GTP complex up to the GTP hydrolysis stage on the ribosome.</text>
</comment>
<dbReference type="PANTHER" id="PTHR11741">
    <property type="entry name" value="ELONGATION FACTOR TS"/>
    <property type="match status" value="1"/>
</dbReference>
<dbReference type="Proteomes" id="UP000824089">
    <property type="component" value="Unassembled WGS sequence"/>
</dbReference>
<feature type="non-terminal residue" evidence="2">
    <location>
        <position position="1"/>
    </location>
</feature>
<dbReference type="AlphaFoldDB" id="A0A9D1I9K5"/>
<keyword evidence="2" id="KW-0251">Elongation factor</keyword>
<dbReference type="InterPro" id="IPR001816">
    <property type="entry name" value="Transl_elong_EFTs/EF1B"/>
</dbReference>
<dbReference type="PANTHER" id="PTHR11741:SF10">
    <property type="entry name" value="POLYPROTEIN OF EF-TS, CHLOROPLASTIC"/>
    <property type="match status" value="1"/>
</dbReference>
<dbReference type="GO" id="GO:0003746">
    <property type="term" value="F:translation elongation factor activity"/>
    <property type="evidence" value="ECO:0007669"/>
    <property type="project" value="UniProtKB-KW"/>
</dbReference>
<dbReference type="SUPFAM" id="SSF54713">
    <property type="entry name" value="Elongation factor Ts (EF-Ts), dimerisation domain"/>
    <property type="match status" value="1"/>
</dbReference>
<comment type="caution">
    <text evidence="2">The sequence shown here is derived from an EMBL/GenBank/DDBJ whole genome shotgun (WGS) entry which is preliminary data.</text>
</comment>
<dbReference type="HAMAP" id="MF_00050">
    <property type="entry name" value="EF_Ts"/>
    <property type="match status" value="1"/>
</dbReference>
<evidence type="ECO:0000313" key="3">
    <source>
        <dbReference type="Proteomes" id="UP000824089"/>
    </source>
</evidence>
<evidence type="ECO:0000313" key="2">
    <source>
        <dbReference type="EMBL" id="HIU30222.1"/>
    </source>
</evidence>
<accession>A0A9D1I9K5</accession>
<dbReference type="EMBL" id="DVMM01000175">
    <property type="protein sequence ID" value="HIU30222.1"/>
    <property type="molecule type" value="Genomic_DNA"/>
</dbReference>
<sequence>CLLEQPFVKDPEKKVSDILNGLIATIGEKITVRRFVRYEKGEGLAKKEENFADEVMKQLK</sequence>
<organism evidence="2 3">
    <name type="scientific">Candidatus Egerieisoma faecipullorum</name>
    <dbReference type="NCBI Taxonomy" id="2840963"/>
    <lineage>
        <taxon>Bacteria</taxon>
        <taxon>Bacillati</taxon>
        <taxon>Bacillota</taxon>
        <taxon>Clostridia</taxon>
        <taxon>Eubacteriales</taxon>
        <taxon>Clostridiaceae</taxon>
        <taxon>Clostridiaceae incertae sedis</taxon>
        <taxon>Candidatus Egerieisoma</taxon>
    </lineage>
</organism>
<evidence type="ECO:0000256" key="1">
    <source>
        <dbReference type="ARBA" id="ARBA00025453"/>
    </source>
</evidence>
<proteinExistence type="inferred from homology"/>
<gene>
    <name evidence="2" type="primary">tsf</name>
    <name evidence="2" type="ORF">IAD50_08005</name>
</gene>
<keyword evidence="2" id="KW-0648">Protein biosynthesis</keyword>
<name>A0A9D1I9K5_9CLOT</name>
<dbReference type="InterPro" id="IPR036402">
    <property type="entry name" value="EF-Ts_dimer_sf"/>
</dbReference>
<dbReference type="Gene3D" id="3.30.479.20">
    <property type="entry name" value="Elongation factor Ts, dimerisation domain"/>
    <property type="match status" value="1"/>
</dbReference>
<reference evidence="2" key="2">
    <citation type="journal article" date="2021" name="PeerJ">
        <title>Extensive microbial diversity within the chicken gut microbiome revealed by metagenomics and culture.</title>
        <authorList>
            <person name="Gilroy R."/>
            <person name="Ravi A."/>
            <person name="Getino M."/>
            <person name="Pursley I."/>
            <person name="Horton D.L."/>
            <person name="Alikhan N.F."/>
            <person name="Baker D."/>
            <person name="Gharbi K."/>
            <person name="Hall N."/>
            <person name="Watson M."/>
            <person name="Adriaenssens E.M."/>
            <person name="Foster-Nyarko E."/>
            <person name="Jarju S."/>
            <person name="Secka A."/>
            <person name="Antonio M."/>
            <person name="Oren A."/>
            <person name="Chaudhuri R.R."/>
            <person name="La Ragione R."/>
            <person name="Hildebrand F."/>
            <person name="Pallen M.J."/>
        </authorList>
    </citation>
    <scope>NUCLEOTIDE SEQUENCE</scope>
    <source>
        <strain evidence="2">CHK195-4489</strain>
    </source>
</reference>
<reference evidence="2" key="1">
    <citation type="submission" date="2020-10" db="EMBL/GenBank/DDBJ databases">
        <authorList>
            <person name="Gilroy R."/>
        </authorList>
    </citation>
    <scope>NUCLEOTIDE SEQUENCE</scope>
    <source>
        <strain evidence="2">CHK195-4489</strain>
    </source>
</reference>